<dbReference type="Pfam" id="PF13578">
    <property type="entry name" value="Methyltransf_24"/>
    <property type="match status" value="1"/>
</dbReference>
<dbReference type="InterPro" id="IPR029063">
    <property type="entry name" value="SAM-dependent_MTases_sf"/>
</dbReference>
<dbReference type="SUPFAM" id="SSF53335">
    <property type="entry name" value="S-adenosyl-L-methionine-dependent methyltransferases"/>
    <property type="match status" value="1"/>
</dbReference>
<protein>
    <recommendedName>
        <fullName evidence="3">Methyltransferase type 11 domain-containing protein</fullName>
    </recommendedName>
</protein>
<accession>A0A1F8CKW3</accession>
<gene>
    <name evidence="1" type="ORF">A2210_01100</name>
</gene>
<dbReference type="STRING" id="1802532.A2210_01100"/>
<organism evidence="1 2">
    <name type="scientific">Candidatus Woesebacteria bacterium RIFOXYA1_FULL_40_18</name>
    <dbReference type="NCBI Taxonomy" id="1802532"/>
    <lineage>
        <taxon>Bacteria</taxon>
        <taxon>Candidatus Woeseibacteriota</taxon>
    </lineage>
</organism>
<evidence type="ECO:0008006" key="3">
    <source>
        <dbReference type="Google" id="ProtNLM"/>
    </source>
</evidence>
<evidence type="ECO:0000313" key="1">
    <source>
        <dbReference type="EMBL" id="OGM76388.1"/>
    </source>
</evidence>
<sequence>MKTFDYIVRKYNLKIGRQYIVEIPNMGRDNLAELFFKLNFKVGAEIGVARGEYSEILCETNPKLHLYSIDPWKVSAYEPDGLQLGVGQKLFNEFYKETKKRLAPYNCTVKRKPSLKAVTDFKDNSLDFVYIDGNHDFVNFASDLHYWSKKVRGGGIISGHDYIYFHFKNFNHVKRALIAYIMSYGIRPLFIVGAQAMGEPGIIRDKTRSWFWVKQ</sequence>
<dbReference type="Gene3D" id="3.40.50.150">
    <property type="entry name" value="Vaccinia Virus protein VP39"/>
    <property type="match status" value="1"/>
</dbReference>
<dbReference type="Proteomes" id="UP000177855">
    <property type="component" value="Unassembled WGS sequence"/>
</dbReference>
<evidence type="ECO:0000313" key="2">
    <source>
        <dbReference type="Proteomes" id="UP000177855"/>
    </source>
</evidence>
<comment type="caution">
    <text evidence="1">The sequence shown here is derived from an EMBL/GenBank/DDBJ whole genome shotgun (WGS) entry which is preliminary data.</text>
</comment>
<dbReference type="EMBL" id="MGHS01000030">
    <property type="protein sequence ID" value="OGM76388.1"/>
    <property type="molecule type" value="Genomic_DNA"/>
</dbReference>
<dbReference type="AlphaFoldDB" id="A0A1F8CKW3"/>
<proteinExistence type="predicted"/>
<reference evidence="1 2" key="1">
    <citation type="journal article" date="2016" name="Nat. Commun.">
        <title>Thousands of microbial genomes shed light on interconnected biogeochemical processes in an aquifer system.</title>
        <authorList>
            <person name="Anantharaman K."/>
            <person name="Brown C.T."/>
            <person name="Hug L.A."/>
            <person name="Sharon I."/>
            <person name="Castelle C.J."/>
            <person name="Probst A.J."/>
            <person name="Thomas B.C."/>
            <person name="Singh A."/>
            <person name="Wilkins M.J."/>
            <person name="Karaoz U."/>
            <person name="Brodie E.L."/>
            <person name="Williams K.H."/>
            <person name="Hubbard S.S."/>
            <person name="Banfield J.F."/>
        </authorList>
    </citation>
    <scope>NUCLEOTIDE SEQUENCE [LARGE SCALE GENOMIC DNA]</scope>
</reference>
<name>A0A1F8CKW3_9BACT</name>